<proteinExistence type="predicted"/>
<reference evidence="1" key="1">
    <citation type="submission" date="2020-06" db="EMBL/GenBank/DDBJ databases">
        <title>Unique genomic features of the anaerobic methanotrophic archaea.</title>
        <authorList>
            <person name="Chadwick G.L."/>
            <person name="Skennerton C.T."/>
            <person name="Laso-Perez R."/>
            <person name="Leu A.O."/>
            <person name="Speth D.R."/>
            <person name="Yu H."/>
            <person name="Morgan-Lang C."/>
            <person name="Hatzenpichler R."/>
            <person name="Goudeau D."/>
            <person name="Malmstrom R."/>
            <person name="Brazelton W.J."/>
            <person name="Woyke T."/>
            <person name="Hallam S.J."/>
            <person name="Tyson G.W."/>
            <person name="Wegener G."/>
            <person name="Boetius A."/>
            <person name="Orphan V."/>
        </authorList>
    </citation>
    <scope>NUCLEOTIDE SEQUENCE</scope>
</reference>
<gene>
    <name evidence="1" type="ORF">KGHFPOIM_00004</name>
</gene>
<accession>A0A7G9Z9C8</accession>
<protein>
    <submittedName>
        <fullName evidence="1">Uncharacterized protein</fullName>
    </submittedName>
</protein>
<dbReference type="AlphaFoldDB" id="A0A7G9Z9C8"/>
<organism evidence="1">
    <name type="scientific">Candidatus Methanophaga sp. ANME-1 ERB7</name>
    <dbReference type="NCBI Taxonomy" id="2759913"/>
    <lineage>
        <taxon>Archaea</taxon>
        <taxon>Methanobacteriati</taxon>
        <taxon>Methanobacteriota</taxon>
        <taxon>Stenosarchaea group</taxon>
        <taxon>Methanomicrobia</taxon>
        <taxon>Candidatus Methanophagales</taxon>
        <taxon>Candidatus Methanophagaceae</taxon>
        <taxon>Candidatus Methanophaga</taxon>
    </lineage>
</organism>
<sequence>MKTITLEEGLDAAYPILKEQKTMLVLDLCQEIVEKAKADAGFSYAEFLDAAEKDSRFQIVASQIVGLAKTHQDKEFQKGLLNINEKMDMGTDFTGTWHIYEMEAWDEDYFNMDVQAYIRNLIFQSCEYNL</sequence>
<name>A0A7G9Z9C8_9EURY</name>
<dbReference type="EMBL" id="MT631671">
    <property type="protein sequence ID" value="QNO56862.1"/>
    <property type="molecule type" value="Genomic_DNA"/>
</dbReference>
<evidence type="ECO:0000313" key="1">
    <source>
        <dbReference type="EMBL" id="QNO56862.1"/>
    </source>
</evidence>